<feature type="region of interest" description="Disordered" evidence="1">
    <location>
        <begin position="21"/>
        <end position="40"/>
    </location>
</feature>
<keyword evidence="4" id="KW-1185">Reference proteome</keyword>
<name>A0A7D5KS20_9EURY</name>
<sequence length="120" mass="13458">MEGPTEGDTLYVVVDKVANGSGDGLARPTDDPSYAGKNIHIPDSDRGDIYEIEIVHTSPMHVVGKPIQEFSLDDDVVNAKEVKETNNLEEQKLVIRKENDYGVEYKKQVKSTREKMPDRI</sequence>
<evidence type="ECO:0000313" key="3">
    <source>
        <dbReference type="EMBL" id="QLG49024.1"/>
    </source>
</evidence>
<dbReference type="AlphaFoldDB" id="A0A7D5KS20"/>
<dbReference type="GeneID" id="56033479"/>
<gene>
    <name evidence="3" type="ORF">HYG82_09270</name>
</gene>
<evidence type="ECO:0000259" key="2">
    <source>
        <dbReference type="PROSITE" id="PS50926"/>
    </source>
</evidence>
<reference evidence="3 4" key="1">
    <citation type="submission" date="2020-07" db="EMBL/GenBank/DDBJ databases">
        <authorList>
            <person name="Cui H."/>
        </authorList>
    </citation>
    <scope>NUCLEOTIDE SEQUENCE [LARGE SCALE GENOMIC DNA]</scope>
    <source>
        <strain evidence="3 4">YPL8</strain>
    </source>
</reference>
<protein>
    <recommendedName>
        <fullName evidence="2">TRAM domain-containing protein</fullName>
    </recommendedName>
</protein>
<evidence type="ECO:0000313" key="4">
    <source>
        <dbReference type="Proteomes" id="UP000509241"/>
    </source>
</evidence>
<dbReference type="Proteomes" id="UP000509241">
    <property type="component" value="Chromosome"/>
</dbReference>
<dbReference type="PROSITE" id="PS50926">
    <property type="entry name" value="TRAM"/>
    <property type="match status" value="1"/>
</dbReference>
<dbReference type="InterPro" id="IPR002792">
    <property type="entry name" value="TRAM_dom"/>
</dbReference>
<dbReference type="KEGG" id="haly:HYG82_09270"/>
<organism evidence="3 4">
    <name type="scientific">Natrinema halophilum</name>
    <dbReference type="NCBI Taxonomy" id="1699371"/>
    <lineage>
        <taxon>Archaea</taxon>
        <taxon>Methanobacteriati</taxon>
        <taxon>Methanobacteriota</taxon>
        <taxon>Stenosarchaea group</taxon>
        <taxon>Halobacteria</taxon>
        <taxon>Halobacteriales</taxon>
        <taxon>Natrialbaceae</taxon>
        <taxon>Natrinema</taxon>
    </lineage>
</organism>
<feature type="domain" description="TRAM" evidence="2">
    <location>
        <begin position="3"/>
        <end position="68"/>
    </location>
</feature>
<accession>A0A7D5KS20</accession>
<dbReference type="RefSeq" id="WP_179260759.1">
    <property type="nucleotide sequence ID" value="NZ_CP058601.1"/>
</dbReference>
<proteinExistence type="predicted"/>
<evidence type="ECO:0000256" key="1">
    <source>
        <dbReference type="SAM" id="MobiDB-lite"/>
    </source>
</evidence>
<dbReference type="EMBL" id="CP058601">
    <property type="protein sequence ID" value="QLG49024.1"/>
    <property type="molecule type" value="Genomic_DNA"/>
</dbReference>